<gene>
    <name evidence="5" type="ORF">K490DRAFT_39894</name>
</gene>
<dbReference type="PANTHER" id="PTHR43248:SF25">
    <property type="entry name" value="AB HYDROLASE-1 DOMAIN-CONTAINING PROTEIN-RELATED"/>
    <property type="match status" value="1"/>
</dbReference>
<evidence type="ECO:0000259" key="4">
    <source>
        <dbReference type="Pfam" id="PF08386"/>
    </source>
</evidence>
<evidence type="ECO:0000256" key="2">
    <source>
        <dbReference type="ARBA" id="ARBA00022801"/>
    </source>
</evidence>
<dbReference type="EMBL" id="ML978717">
    <property type="protein sequence ID" value="KAF2088308.1"/>
    <property type="molecule type" value="Genomic_DNA"/>
</dbReference>
<keyword evidence="6" id="KW-1185">Reference proteome</keyword>
<feature type="domain" description="AB hydrolase-1" evidence="3">
    <location>
        <begin position="225"/>
        <end position="290"/>
    </location>
</feature>
<evidence type="ECO:0008006" key="7">
    <source>
        <dbReference type="Google" id="ProtNLM"/>
    </source>
</evidence>
<dbReference type="AlphaFoldDB" id="A0A9P4HWZ8"/>
<feature type="domain" description="Peptidase S33 tripeptidyl aminopeptidase-like C-terminal" evidence="4">
    <location>
        <begin position="438"/>
        <end position="538"/>
    </location>
</feature>
<keyword evidence="2" id="KW-0378">Hydrolase</keyword>
<proteinExistence type="inferred from homology"/>
<organism evidence="5 6">
    <name type="scientific">Saccharata proteae CBS 121410</name>
    <dbReference type="NCBI Taxonomy" id="1314787"/>
    <lineage>
        <taxon>Eukaryota</taxon>
        <taxon>Fungi</taxon>
        <taxon>Dikarya</taxon>
        <taxon>Ascomycota</taxon>
        <taxon>Pezizomycotina</taxon>
        <taxon>Dothideomycetes</taxon>
        <taxon>Dothideomycetes incertae sedis</taxon>
        <taxon>Botryosphaeriales</taxon>
        <taxon>Saccharataceae</taxon>
        <taxon>Saccharata</taxon>
    </lineage>
</organism>
<evidence type="ECO:0000313" key="6">
    <source>
        <dbReference type="Proteomes" id="UP000799776"/>
    </source>
</evidence>
<dbReference type="Gene3D" id="3.40.50.1820">
    <property type="entry name" value="alpha/beta hydrolase"/>
    <property type="match status" value="1"/>
</dbReference>
<protein>
    <recommendedName>
        <fullName evidence="7">Peptidase S33 tripeptidyl aminopeptidase-like C-terminal domain-containing protein</fullName>
    </recommendedName>
</protein>
<evidence type="ECO:0000256" key="1">
    <source>
        <dbReference type="ARBA" id="ARBA00010088"/>
    </source>
</evidence>
<comment type="caution">
    <text evidence="5">The sequence shown here is derived from an EMBL/GenBank/DDBJ whole genome shotgun (WGS) entry which is preliminary data.</text>
</comment>
<feature type="non-terminal residue" evidence="5">
    <location>
        <position position="1"/>
    </location>
</feature>
<dbReference type="Pfam" id="PF08386">
    <property type="entry name" value="Abhydrolase_4"/>
    <property type="match status" value="1"/>
</dbReference>
<evidence type="ECO:0000259" key="3">
    <source>
        <dbReference type="Pfam" id="PF00561"/>
    </source>
</evidence>
<accession>A0A9P4HWZ8</accession>
<reference evidence="5" key="1">
    <citation type="journal article" date="2020" name="Stud. Mycol.">
        <title>101 Dothideomycetes genomes: a test case for predicting lifestyles and emergence of pathogens.</title>
        <authorList>
            <person name="Haridas S."/>
            <person name="Albert R."/>
            <person name="Binder M."/>
            <person name="Bloem J."/>
            <person name="Labutti K."/>
            <person name="Salamov A."/>
            <person name="Andreopoulos B."/>
            <person name="Baker S."/>
            <person name="Barry K."/>
            <person name="Bills G."/>
            <person name="Bluhm B."/>
            <person name="Cannon C."/>
            <person name="Castanera R."/>
            <person name="Culley D."/>
            <person name="Daum C."/>
            <person name="Ezra D."/>
            <person name="Gonzalez J."/>
            <person name="Henrissat B."/>
            <person name="Kuo A."/>
            <person name="Liang C."/>
            <person name="Lipzen A."/>
            <person name="Lutzoni F."/>
            <person name="Magnuson J."/>
            <person name="Mondo S."/>
            <person name="Nolan M."/>
            <person name="Ohm R."/>
            <person name="Pangilinan J."/>
            <person name="Park H.-J."/>
            <person name="Ramirez L."/>
            <person name="Alfaro M."/>
            <person name="Sun H."/>
            <person name="Tritt A."/>
            <person name="Yoshinaga Y."/>
            <person name="Zwiers L.-H."/>
            <person name="Turgeon B."/>
            <person name="Goodwin S."/>
            <person name="Spatafora J."/>
            <person name="Crous P."/>
            <person name="Grigoriev I."/>
        </authorList>
    </citation>
    <scope>NUCLEOTIDE SEQUENCE</scope>
    <source>
        <strain evidence="5">CBS 121410</strain>
    </source>
</reference>
<dbReference type="InterPro" id="IPR029058">
    <property type="entry name" value="AB_hydrolase_fold"/>
</dbReference>
<dbReference type="SUPFAM" id="SSF53474">
    <property type="entry name" value="alpha/beta-Hydrolases"/>
    <property type="match status" value="1"/>
</dbReference>
<dbReference type="PANTHER" id="PTHR43248">
    <property type="entry name" value="2-SUCCINYL-6-HYDROXY-2,4-CYCLOHEXADIENE-1-CARBOXYLATE SYNTHASE"/>
    <property type="match status" value="1"/>
</dbReference>
<dbReference type="InterPro" id="IPR000073">
    <property type="entry name" value="AB_hydrolase_1"/>
</dbReference>
<comment type="similarity">
    <text evidence="1">Belongs to the peptidase S33 family.</text>
</comment>
<dbReference type="Proteomes" id="UP000799776">
    <property type="component" value="Unassembled WGS sequence"/>
</dbReference>
<dbReference type="Pfam" id="PF00561">
    <property type="entry name" value="Abhydrolase_1"/>
    <property type="match status" value="1"/>
</dbReference>
<evidence type="ECO:0000313" key="5">
    <source>
        <dbReference type="EMBL" id="KAF2088308.1"/>
    </source>
</evidence>
<dbReference type="GO" id="GO:0016787">
    <property type="term" value="F:hydrolase activity"/>
    <property type="evidence" value="ECO:0007669"/>
    <property type="project" value="UniProtKB-KW"/>
</dbReference>
<dbReference type="OrthoDB" id="425534at2759"/>
<dbReference type="InterPro" id="IPR051601">
    <property type="entry name" value="Serine_prot/Carboxylest_S33"/>
</dbReference>
<dbReference type="InterPro" id="IPR013595">
    <property type="entry name" value="Pept_S33_TAP-like_C"/>
</dbReference>
<name>A0A9P4HWZ8_9PEZI</name>
<sequence length="603" mass="65824">QLPSLEYLEFHSCYDGFQCARLELPLDYWNGTNPGKTISLAVTVLPAKVPVTDPRYSGPILLNPGGPGGSGVRFAVSKGREIQTVVDSAIDPNVDPEAETSAKYYDVVGFDPRGIAFTTPGAHCFQAKSIRESWNLRLKAQGWLGTSDAVLGRRWAMVNALGASCAASSLGEADIKQFVSTASVARDMLELAERFGEWRQKERRRIDCEEDGKCNEQQTAVYVPGQEKLTYWGFSYGTLLGSTFASMFPDRVGRLILDGVVDGENYMKALWNNNLEDTEKTMQSFYDGCAEGGPDGCPLAKHGSTPEDIQNEVEEILANLYHNPLQIPGESPEVITYSDVKEQIFMSLYSPATSFPPVAKFLALLHRNNATELATLAPALRQHHIFTCLASGNQTQLAPVDGEASMSIMCSDGDPQDYLNITAFDTFWRELDAKSPSSGSIWACHRMNCAGWKIRPMYRFEKPFGGNTSHPILFIGNTADPVTPLKNAHGMSSLFPGSAVLTQNSPGHCSIAAISPCTVSAIRAYLHNGTLPVPNTTCQSPSHWFKPNHKPMIADSDSDLSSEELLYLATAQKSLSEALAKEQWGLGRALVGEPALDLLKLIL</sequence>